<evidence type="ECO:0000256" key="1">
    <source>
        <dbReference type="ARBA" id="ARBA00023015"/>
    </source>
</evidence>
<dbReference type="InterPro" id="IPR050109">
    <property type="entry name" value="HTH-type_TetR-like_transc_reg"/>
</dbReference>
<dbReference type="KEGG" id="ahm:TL08_14100"/>
<name>A0AAC9HQG6_9PSEU</name>
<dbReference type="Pfam" id="PF00440">
    <property type="entry name" value="TetR_N"/>
    <property type="match status" value="1"/>
</dbReference>
<dbReference type="SUPFAM" id="SSF46689">
    <property type="entry name" value="Homeodomain-like"/>
    <property type="match status" value="1"/>
</dbReference>
<dbReference type="GO" id="GO:0000976">
    <property type="term" value="F:transcription cis-regulatory region binding"/>
    <property type="evidence" value="ECO:0007669"/>
    <property type="project" value="TreeGrafter"/>
</dbReference>
<dbReference type="PANTHER" id="PTHR30055">
    <property type="entry name" value="HTH-TYPE TRANSCRIPTIONAL REGULATOR RUTR"/>
    <property type="match status" value="1"/>
</dbReference>
<sequence length="234" mass="25968">MSSPVPGSSSPSYDDGTRAAIAGAEFSLRERKKLRTRRTLVDTALDLFTTQGFDNTTLEKLCAEVEISKRTFFRNFASKEDVAMMPVQALWTTFLDVLESHDLRGSTLLEVLRDALLAALDRMSDPEWAERAVRCLRLAAETPSMDAHNLHFCERATRSAMEILSRRIESSRVADIHIRLVLDIATAASQYALREWSTRPGEASRSELTAFLLRVFAAIPTSITMTAEPAGISG</sequence>
<keyword evidence="3" id="KW-0804">Transcription</keyword>
<evidence type="ECO:0000313" key="6">
    <source>
        <dbReference type="EMBL" id="AOS63634.1"/>
    </source>
</evidence>
<evidence type="ECO:0000256" key="2">
    <source>
        <dbReference type="ARBA" id="ARBA00023125"/>
    </source>
</evidence>
<dbReference type="PROSITE" id="PS50977">
    <property type="entry name" value="HTH_TETR_2"/>
    <property type="match status" value="1"/>
</dbReference>
<keyword evidence="1" id="KW-0805">Transcription regulation</keyword>
<dbReference type="EMBL" id="CP014859">
    <property type="protein sequence ID" value="AOS63634.1"/>
    <property type="molecule type" value="Genomic_DNA"/>
</dbReference>
<evidence type="ECO:0000256" key="3">
    <source>
        <dbReference type="ARBA" id="ARBA00023163"/>
    </source>
</evidence>
<evidence type="ECO:0000256" key="4">
    <source>
        <dbReference type="PROSITE-ProRule" id="PRU00335"/>
    </source>
</evidence>
<dbReference type="Proteomes" id="UP000095210">
    <property type="component" value="Chromosome"/>
</dbReference>
<proteinExistence type="predicted"/>
<keyword evidence="2 4" id="KW-0238">DNA-binding</keyword>
<evidence type="ECO:0000313" key="7">
    <source>
        <dbReference type="Proteomes" id="UP000095210"/>
    </source>
</evidence>
<dbReference type="RefSeq" id="WP_069849465.1">
    <property type="nucleotide sequence ID" value="NZ_CP014859.1"/>
</dbReference>
<dbReference type="PRINTS" id="PR00455">
    <property type="entry name" value="HTHTETR"/>
</dbReference>
<dbReference type="InterPro" id="IPR009057">
    <property type="entry name" value="Homeodomain-like_sf"/>
</dbReference>
<feature type="DNA-binding region" description="H-T-H motif" evidence="4">
    <location>
        <begin position="57"/>
        <end position="76"/>
    </location>
</feature>
<dbReference type="GO" id="GO:0003700">
    <property type="term" value="F:DNA-binding transcription factor activity"/>
    <property type="evidence" value="ECO:0007669"/>
    <property type="project" value="TreeGrafter"/>
</dbReference>
<accession>A0AAC9HQG6</accession>
<dbReference type="PANTHER" id="PTHR30055:SF238">
    <property type="entry name" value="MYCOFACTOCIN BIOSYNTHESIS TRANSCRIPTIONAL REGULATOR MFTR-RELATED"/>
    <property type="match status" value="1"/>
</dbReference>
<feature type="domain" description="HTH tetR-type" evidence="5">
    <location>
        <begin position="34"/>
        <end position="94"/>
    </location>
</feature>
<evidence type="ECO:0000259" key="5">
    <source>
        <dbReference type="PROSITE" id="PS50977"/>
    </source>
</evidence>
<reference evidence="7" key="1">
    <citation type="submission" date="2016-03" db="EMBL/GenBank/DDBJ databases">
        <title>Complete genome sequence of the type strain Actinoalloteichus hymeniacidonis DSM 45092.</title>
        <authorList>
            <person name="Schaffert L."/>
            <person name="Albersmeier A."/>
            <person name="Winkler A."/>
            <person name="Kalinowski J."/>
            <person name="Zotchev S."/>
            <person name="Ruckert C."/>
        </authorList>
    </citation>
    <scope>NUCLEOTIDE SEQUENCE [LARGE SCALE GENOMIC DNA]</scope>
    <source>
        <strain evidence="7">HPA177(T) (DSM 45092(T))</strain>
    </source>
</reference>
<organism evidence="6 7">
    <name type="scientific">Actinoalloteichus hymeniacidonis</name>
    <dbReference type="NCBI Taxonomy" id="340345"/>
    <lineage>
        <taxon>Bacteria</taxon>
        <taxon>Bacillati</taxon>
        <taxon>Actinomycetota</taxon>
        <taxon>Actinomycetes</taxon>
        <taxon>Pseudonocardiales</taxon>
        <taxon>Pseudonocardiaceae</taxon>
        <taxon>Actinoalloteichus</taxon>
    </lineage>
</organism>
<dbReference type="InterPro" id="IPR001647">
    <property type="entry name" value="HTH_TetR"/>
</dbReference>
<protein>
    <submittedName>
        <fullName evidence="6">Transcriptional regulator, TetR family</fullName>
    </submittedName>
</protein>
<dbReference type="Gene3D" id="1.10.357.10">
    <property type="entry name" value="Tetracycline Repressor, domain 2"/>
    <property type="match status" value="1"/>
</dbReference>
<gene>
    <name evidence="6" type="ORF">TL08_14100</name>
</gene>
<dbReference type="AlphaFoldDB" id="A0AAC9HQG6"/>
<keyword evidence="7" id="KW-1185">Reference proteome</keyword>